<dbReference type="HOGENOM" id="CLU_050192_2_1_10"/>
<dbReference type="PATRIC" id="fig|926556.3.peg.1367"/>
<evidence type="ECO:0000313" key="4">
    <source>
        <dbReference type="EMBL" id="AGA77561.1"/>
    </source>
</evidence>
<evidence type="ECO:0000259" key="3">
    <source>
        <dbReference type="Pfam" id="PF16344"/>
    </source>
</evidence>
<dbReference type="Gene3D" id="3.55.50.30">
    <property type="match status" value="1"/>
</dbReference>
<dbReference type="STRING" id="926556.Echvi_1290"/>
<accession>L0FXU6</accession>
<dbReference type="Proteomes" id="UP000010796">
    <property type="component" value="Chromosome"/>
</dbReference>
<feature type="transmembrane region" description="Helical" evidence="1">
    <location>
        <begin position="99"/>
        <end position="121"/>
    </location>
</feature>
<dbReference type="GO" id="GO:0016989">
    <property type="term" value="F:sigma factor antagonist activity"/>
    <property type="evidence" value="ECO:0007669"/>
    <property type="project" value="TreeGrafter"/>
</dbReference>
<reference evidence="5" key="1">
    <citation type="submission" date="2012-02" db="EMBL/GenBank/DDBJ databases">
        <title>The complete genome of Echinicola vietnamensis DSM 17526.</title>
        <authorList>
            <person name="Lucas S."/>
            <person name="Copeland A."/>
            <person name="Lapidus A."/>
            <person name="Glavina del Rio T."/>
            <person name="Dalin E."/>
            <person name="Tice H."/>
            <person name="Bruce D."/>
            <person name="Goodwin L."/>
            <person name="Pitluck S."/>
            <person name="Peters L."/>
            <person name="Ovchinnikova G."/>
            <person name="Teshima H."/>
            <person name="Kyrpides N."/>
            <person name="Mavromatis K."/>
            <person name="Ivanova N."/>
            <person name="Brettin T."/>
            <person name="Detter J.C."/>
            <person name="Han C."/>
            <person name="Larimer F."/>
            <person name="Land M."/>
            <person name="Hauser L."/>
            <person name="Markowitz V."/>
            <person name="Cheng J.-F."/>
            <person name="Hugenholtz P."/>
            <person name="Woyke T."/>
            <person name="Wu D."/>
            <person name="Brambilla E."/>
            <person name="Klenk H.-P."/>
            <person name="Eisen J.A."/>
        </authorList>
    </citation>
    <scope>NUCLEOTIDE SEQUENCE [LARGE SCALE GENOMIC DNA]</scope>
    <source>
        <strain evidence="5">DSM 17526 / LMG 23754 / KMM 6221</strain>
    </source>
</reference>
<dbReference type="InterPro" id="IPR006860">
    <property type="entry name" value="FecR"/>
</dbReference>
<dbReference type="PIRSF" id="PIRSF018266">
    <property type="entry name" value="FecR"/>
    <property type="match status" value="1"/>
</dbReference>
<keyword evidence="1" id="KW-0812">Transmembrane</keyword>
<gene>
    <name evidence="4" type="ordered locus">Echvi_1290</name>
</gene>
<dbReference type="Pfam" id="PF04773">
    <property type="entry name" value="FecR"/>
    <property type="match status" value="1"/>
</dbReference>
<dbReference type="PANTHER" id="PTHR30273">
    <property type="entry name" value="PERIPLASMIC SIGNAL SENSOR AND SIGMA FACTOR ACTIVATOR FECR-RELATED"/>
    <property type="match status" value="1"/>
</dbReference>
<dbReference type="InterPro" id="IPR012373">
    <property type="entry name" value="Ferrdict_sens_TM"/>
</dbReference>
<keyword evidence="1" id="KW-1133">Transmembrane helix</keyword>
<evidence type="ECO:0000313" key="5">
    <source>
        <dbReference type="Proteomes" id="UP000010796"/>
    </source>
</evidence>
<dbReference type="Pfam" id="PF16344">
    <property type="entry name" value="FecR_C"/>
    <property type="match status" value="1"/>
</dbReference>
<dbReference type="RefSeq" id="WP_015265125.1">
    <property type="nucleotide sequence ID" value="NC_019904.1"/>
</dbReference>
<organism evidence="4 5">
    <name type="scientific">Echinicola vietnamensis (strain DSM 17526 / LMG 23754 / KMM 6221)</name>
    <dbReference type="NCBI Taxonomy" id="926556"/>
    <lineage>
        <taxon>Bacteria</taxon>
        <taxon>Pseudomonadati</taxon>
        <taxon>Bacteroidota</taxon>
        <taxon>Cytophagia</taxon>
        <taxon>Cytophagales</taxon>
        <taxon>Cyclobacteriaceae</taxon>
        <taxon>Echinicola</taxon>
    </lineage>
</organism>
<evidence type="ECO:0000256" key="1">
    <source>
        <dbReference type="SAM" id="Phobius"/>
    </source>
</evidence>
<keyword evidence="5" id="KW-1185">Reference proteome</keyword>
<dbReference type="OrthoDB" id="1099916at2"/>
<feature type="domain" description="Protein FecR C-terminal" evidence="3">
    <location>
        <begin position="274"/>
        <end position="341"/>
    </location>
</feature>
<feature type="domain" description="FecR protein" evidence="2">
    <location>
        <begin position="140"/>
        <end position="230"/>
    </location>
</feature>
<dbReference type="EMBL" id="CP003346">
    <property type="protein sequence ID" value="AGA77561.1"/>
    <property type="molecule type" value="Genomic_DNA"/>
</dbReference>
<dbReference type="InterPro" id="IPR032508">
    <property type="entry name" value="FecR_C"/>
</dbReference>
<dbReference type="Gene3D" id="2.60.120.1440">
    <property type="match status" value="1"/>
</dbReference>
<evidence type="ECO:0000259" key="2">
    <source>
        <dbReference type="Pfam" id="PF04773"/>
    </source>
</evidence>
<dbReference type="KEGG" id="evi:Echvi_1290"/>
<keyword evidence="1" id="KW-0472">Membrane</keyword>
<dbReference type="AlphaFoldDB" id="L0FXU6"/>
<name>L0FXU6_ECHVK</name>
<dbReference type="PANTHER" id="PTHR30273:SF2">
    <property type="entry name" value="PROTEIN FECR"/>
    <property type="match status" value="1"/>
</dbReference>
<proteinExistence type="predicted"/>
<protein>
    <submittedName>
        <fullName evidence="4">Fe2+-dicitrate sensor, membrane component</fullName>
    </submittedName>
</protein>
<sequence length="345" mass="40051">MDQHKENIFYELITRKDFVDWVKYPAGDRNQFWQKWMQEHPHHQEEFLKAKEFVQRLQIQQYQLDEATLDGILDKVVAADEKHVKGHLPTHRKAFFGQWLKVAAILVFCLLIALIGGKVIIDPPIGPKQEITWKTTENPRGRKSTIHLQDGTVVHLNYESNLTFPAHFEPHQRRVILNGEAFFEVSHDPSRPFIVQTTGMETQVLGTSFNIKAPKYSHNTEVSLVSGKVKVKGDHLTEHFLTPGQQLSYNDQSGLLKKRPFEVSLVTAWKEGVMIFTDTGFEEFIDQLSKWYGVDFQVYGDTPKDWKVNGRYENEKLEDILTGMQFMYDLKFRIDGQNVTLKFSP</sequence>
<dbReference type="eggNOG" id="COG3712">
    <property type="taxonomic scope" value="Bacteria"/>
</dbReference>